<dbReference type="InterPro" id="IPR051535">
    <property type="entry name" value="Siderophore_ABC-ATPase"/>
</dbReference>
<sequence length="300" mass="33298">MTAIRSHQLNLSYGDTAIFQELNVTIPQGEITVFIGGNGCGKSTLLRSLARLLKPQSGQIVLNGSDIATLSTKEVARRLSILPQGPTAPEGLTVLQLVKQGRYPYQSWLQQWSDADESAVRRALTLTGMDVLAERAVDSLSGGQRQRAWIAMTLAQETPVILLDEPTTYLDLAHQIEVLDLLQELNEKENRTIVMVLHDINLACRYAHHLVAIKNGRIWAEGDPSLVVDDELIRQVFELDCQVIPDPLFGTPMVIPYGKGKAPVDRSGKSRRDGKREPEPDRENESSSERESERLVVSAR</sequence>
<dbReference type="Proteomes" id="UP001305702">
    <property type="component" value="Chromosome"/>
</dbReference>
<dbReference type="KEGG" id="paun:MJA45_02290"/>
<dbReference type="RefSeq" id="WP_315605684.1">
    <property type="nucleotide sequence ID" value="NZ_CP130318.1"/>
</dbReference>
<comment type="subcellular location">
    <subcellularLocation>
        <location evidence="1">Cell membrane</location>
        <topology evidence="1">Peripheral membrane protein</topology>
    </subcellularLocation>
</comment>
<dbReference type="GO" id="GO:0006826">
    <property type="term" value="P:iron ion transport"/>
    <property type="evidence" value="ECO:0007669"/>
    <property type="project" value="UniProtKB-KW"/>
</dbReference>
<keyword evidence="7" id="KW-0408">Iron</keyword>
<feature type="domain" description="ABC transporter" evidence="11">
    <location>
        <begin position="4"/>
        <end position="240"/>
    </location>
</feature>
<evidence type="ECO:0000256" key="4">
    <source>
        <dbReference type="ARBA" id="ARBA00022496"/>
    </source>
</evidence>
<keyword evidence="5" id="KW-0547">Nucleotide-binding</keyword>
<dbReference type="SMART" id="SM00382">
    <property type="entry name" value="AAA"/>
    <property type="match status" value="1"/>
</dbReference>
<name>A0AA96RG34_9BACL</name>
<evidence type="ECO:0000313" key="13">
    <source>
        <dbReference type="Proteomes" id="UP001305702"/>
    </source>
</evidence>
<keyword evidence="3" id="KW-1003">Cell membrane</keyword>
<dbReference type="EMBL" id="CP130318">
    <property type="protein sequence ID" value="WNQ11908.1"/>
    <property type="molecule type" value="Genomic_DNA"/>
</dbReference>
<evidence type="ECO:0000256" key="6">
    <source>
        <dbReference type="ARBA" id="ARBA00022840"/>
    </source>
</evidence>
<dbReference type="CDD" id="cd03214">
    <property type="entry name" value="ABC_Iron-Siderophores_B12_Hemin"/>
    <property type="match status" value="1"/>
</dbReference>
<protein>
    <submittedName>
        <fullName evidence="12">ABC transporter ATP-binding protein</fullName>
    </submittedName>
</protein>
<dbReference type="Gene3D" id="3.40.50.300">
    <property type="entry name" value="P-loop containing nucleotide triphosphate hydrolases"/>
    <property type="match status" value="1"/>
</dbReference>
<evidence type="ECO:0000256" key="2">
    <source>
        <dbReference type="ARBA" id="ARBA00022448"/>
    </source>
</evidence>
<keyword evidence="6 12" id="KW-0067">ATP-binding</keyword>
<organism evidence="12 13">
    <name type="scientific">Paenibacillus aurantius</name>
    <dbReference type="NCBI Taxonomy" id="2918900"/>
    <lineage>
        <taxon>Bacteria</taxon>
        <taxon>Bacillati</taxon>
        <taxon>Bacillota</taxon>
        <taxon>Bacilli</taxon>
        <taxon>Bacillales</taxon>
        <taxon>Paenibacillaceae</taxon>
        <taxon>Paenibacillus</taxon>
    </lineage>
</organism>
<dbReference type="AlphaFoldDB" id="A0AA96RG34"/>
<evidence type="ECO:0000256" key="7">
    <source>
        <dbReference type="ARBA" id="ARBA00023004"/>
    </source>
</evidence>
<dbReference type="InterPro" id="IPR003439">
    <property type="entry name" value="ABC_transporter-like_ATP-bd"/>
</dbReference>
<dbReference type="GO" id="GO:0005524">
    <property type="term" value="F:ATP binding"/>
    <property type="evidence" value="ECO:0007669"/>
    <property type="project" value="UniProtKB-KW"/>
</dbReference>
<dbReference type="SUPFAM" id="SSF52540">
    <property type="entry name" value="P-loop containing nucleoside triphosphate hydrolases"/>
    <property type="match status" value="1"/>
</dbReference>
<keyword evidence="13" id="KW-1185">Reference proteome</keyword>
<keyword evidence="8" id="KW-0406">Ion transport</keyword>
<keyword evidence="4" id="KW-0410">Iron transport</keyword>
<dbReference type="Pfam" id="PF00005">
    <property type="entry name" value="ABC_tran"/>
    <property type="match status" value="1"/>
</dbReference>
<dbReference type="PANTHER" id="PTHR42771:SF2">
    <property type="entry name" value="IRON(3+)-HYDROXAMATE IMPORT ATP-BINDING PROTEIN FHUC"/>
    <property type="match status" value="1"/>
</dbReference>
<dbReference type="InterPro" id="IPR027417">
    <property type="entry name" value="P-loop_NTPase"/>
</dbReference>
<gene>
    <name evidence="12" type="ORF">MJA45_02290</name>
</gene>
<accession>A0AA96RG34</accession>
<evidence type="ECO:0000313" key="12">
    <source>
        <dbReference type="EMBL" id="WNQ11908.1"/>
    </source>
</evidence>
<keyword evidence="9" id="KW-0472">Membrane</keyword>
<evidence type="ECO:0000256" key="3">
    <source>
        <dbReference type="ARBA" id="ARBA00022475"/>
    </source>
</evidence>
<dbReference type="PROSITE" id="PS50893">
    <property type="entry name" value="ABC_TRANSPORTER_2"/>
    <property type="match status" value="1"/>
</dbReference>
<dbReference type="GO" id="GO:0016887">
    <property type="term" value="F:ATP hydrolysis activity"/>
    <property type="evidence" value="ECO:0007669"/>
    <property type="project" value="InterPro"/>
</dbReference>
<evidence type="ECO:0000256" key="5">
    <source>
        <dbReference type="ARBA" id="ARBA00022741"/>
    </source>
</evidence>
<feature type="region of interest" description="Disordered" evidence="10">
    <location>
        <begin position="259"/>
        <end position="300"/>
    </location>
</feature>
<keyword evidence="2" id="KW-0813">Transport</keyword>
<evidence type="ECO:0000259" key="11">
    <source>
        <dbReference type="PROSITE" id="PS50893"/>
    </source>
</evidence>
<evidence type="ECO:0000256" key="9">
    <source>
        <dbReference type="ARBA" id="ARBA00023136"/>
    </source>
</evidence>
<evidence type="ECO:0000256" key="8">
    <source>
        <dbReference type="ARBA" id="ARBA00023065"/>
    </source>
</evidence>
<evidence type="ECO:0000256" key="1">
    <source>
        <dbReference type="ARBA" id="ARBA00004202"/>
    </source>
</evidence>
<reference evidence="12 13" key="1">
    <citation type="submission" date="2022-02" db="EMBL/GenBank/DDBJ databases">
        <title>Paenibacillus sp. MBLB1776 Whole Genome Shotgun Sequencing.</title>
        <authorList>
            <person name="Hwang C.Y."/>
            <person name="Cho E.-S."/>
            <person name="Seo M.-J."/>
        </authorList>
    </citation>
    <scope>NUCLEOTIDE SEQUENCE [LARGE SCALE GENOMIC DNA]</scope>
    <source>
        <strain evidence="12 13">MBLB1776</strain>
    </source>
</reference>
<evidence type="ECO:0000256" key="10">
    <source>
        <dbReference type="SAM" id="MobiDB-lite"/>
    </source>
</evidence>
<dbReference type="GO" id="GO:0005886">
    <property type="term" value="C:plasma membrane"/>
    <property type="evidence" value="ECO:0007669"/>
    <property type="project" value="UniProtKB-SubCell"/>
</dbReference>
<proteinExistence type="predicted"/>
<dbReference type="PROSITE" id="PS00211">
    <property type="entry name" value="ABC_TRANSPORTER_1"/>
    <property type="match status" value="1"/>
</dbReference>
<dbReference type="InterPro" id="IPR017871">
    <property type="entry name" value="ABC_transporter-like_CS"/>
</dbReference>
<feature type="compositionally biased region" description="Basic and acidic residues" evidence="10">
    <location>
        <begin position="262"/>
        <end position="294"/>
    </location>
</feature>
<dbReference type="FunFam" id="3.40.50.300:FF:000134">
    <property type="entry name" value="Iron-enterobactin ABC transporter ATP-binding protein"/>
    <property type="match status" value="1"/>
</dbReference>
<dbReference type="PANTHER" id="PTHR42771">
    <property type="entry name" value="IRON(3+)-HYDROXAMATE IMPORT ATP-BINDING PROTEIN FHUC"/>
    <property type="match status" value="1"/>
</dbReference>
<dbReference type="InterPro" id="IPR003593">
    <property type="entry name" value="AAA+_ATPase"/>
</dbReference>